<feature type="domain" description="C3H1-type" evidence="21">
    <location>
        <begin position="134"/>
        <end position="164"/>
    </location>
</feature>
<evidence type="ECO:0000256" key="8">
    <source>
        <dbReference type="ARBA" id="ARBA00022771"/>
    </source>
</evidence>
<organism evidence="22 23">
    <name type="scientific">Bemisia tabaci</name>
    <name type="common">Sweetpotato whitefly</name>
    <name type="synonym">Aleurodes tabaci</name>
    <dbReference type="NCBI Taxonomy" id="7038"/>
    <lineage>
        <taxon>Eukaryota</taxon>
        <taxon>Metazoa</taxon>
        <taxon>Ecdysozoa</taxon>
        <taxon>Arthropoda</taxon>
        <taxon>Hexapoda</taxon>
        <taxon>Insecta</taxon>
        <taxon>Pterygota</taxon>
        <taxon>Neoptera</taxon>
        <taxon>Paraneoptera</taxon>
        <taxon>Hemiptera</taxon>
        <taxon>Sternorrhyncha</taxon>
        <taxon>Aleyrodoidea</taxon>
        <taxon>Aleyrodidae</taxon>
        <taxon>Aleyrodinae</taxon>
        <taxon>Bemisia</taxon>
    </lineage>
</organism>
<dbReference type="PROSITE" id="PS01136">
    <property type="entry name" value="UPF0034"/>
    <property type="match status" value="1"/>
</dbReference>
<dbReference type="PANTHER" id="PTHR45846">
    <property type="entry name" value="TRNA-DIHYDROURIDINE(47) SYNTHASE [NAD(P)(+)]-LIKE"/>
    <property type="match status" value="1"/>
</dbReference>
<evidence type="ECO:0000313" key="22">
    <source>
        <dbReference type="EMBL" id="CAH0381500.1"/>
    </source>
</evidence>
<keyword evidence="2 19" id="KW-0285">Flavoprotein</keyword>
<evidence type="ECO:0000256" key="16">
    <source>
        <dbReference type="ARBA" id="ARBA00049447"/>
    </source>
</evidence>
<dbReference type="EMBL" id="OU963862">
    <property type="protein sequence ID" value="CAH0381500.1"/>
    <property type="molecule type" value="Genomic_DNA"/>
</dbReference>
<dbReference type="AlphaFoldDB" id="A0A9P0A1S9"/>
<dbReference type="GO" id="GO:0003723">
    <property type="term" value="F:RNA binding"/>
    <property type="evidence" value="ECO:0007669"/>
    <property type="project" value="TreeGrafter"/>
</dbReference>
<keyword evidence="23" id="KW-1185">Reference proteome</keyword>
<evidence type="ECO:0000256" key="1">
    <source>
        <dbReference type="ARBA" id="ARBA00001917"/>
    </source>
</evidence>
<dbReference type="EC" id="1.3.1.-" evidence="19"/>
<protein>
    <recommendedName>
        <fullName evidence="19">tRNA-dihydrouridine(47) synthase [NAD(P)(+)]</fullName>
        <ecNumber evidence="19">1.3.1.-</ecNumber>
    </recommendedName>
    <alternativeName>
        <fullName evidence="19">tRNA-dihydrouridine synthase 3</fullName>
    </alternativeName>
</protein>
<evidence type="ECO:0000256" key="5">
    <source>
        <dbReference type="ARBA" id="ARBA00022694"/>
    </source>
</evidence>
<dbReference type="GO" id="GO:0050660">
    <property type="term" value="F:flavin adenine dinucleotide binding"/>
    <property type="evidence" value="ECO:0007669"/>
    <property type="project" value="UniProtKB-UniRule"/>
</dbReference>
<reference evidence="22" key="1">
    <citation type="submission" date="2021-12" db="EMBL/GenBank/DDBJ databases">
        <authorList>
            <person name="King R."/>
        </authorList>
    </citation>
    <scope>NUCLEOTIDE SEQUENCE</scope>
</reference>
<accession>A0A9P0A1S9</accession>
<comment type="catalytic activity">
    <reaction evidence="15">
        <text>a 5,6-dihydrouridine in mRNA + NAD(+) = a uridine in mRNA + NADH + H(+)</text>
        <dbReference type="Rhea" id="RHEA:69851"/>
        <dbReference type="Rhea" id="RHEA-COMP:14658"/>
        <dbReference type="Rhea" id="RHEA-COMP:17789"/>
        <dbReference type="ChEBI" id="CHEBI:15378"/>
        <dbReference type="ChEBI" id="CHEBI:57540"/>
        <dbReference type="ChEBI" id="CHEBI:57945"/>
        <dbReference type="ChEBI" id="CHEBI:65315"/>
        <dbReference type="ChEBI" id="CHEBI:74443"/>
    </reaction>
    <physiologicalReaction direction="right-to-left" evidence="15">
        <dbReference type="Rhea" id="RHEA:69853"/>
    </physiologicalReaction>
</comment>
<keyword evidence="11 19" id="KW-0560">Oxidoreductase</keyword>
<dbReference type="GO" id="GO:0006397">
    <property type="term" value="P:mRNA processing"/>
    <property type="evidence" value="ECO:0007669"/>
    <property type="project" value="UniProtKB-KW"/>
</dbReference>
<evidence type="ECO:0000256" key="12">
    <source>
        <dbReference type="ARBA" id="ARBA00023027"/>
    </source>
</evidence>
<dbReference type="PROSITE" id="PS50103">
    <property type="entry name" value="ZF_C3H1"/>
    <property type="match status" value="1"/>
</dbReference>
<sequence length="648" mass="73126">MTAVMSPAIPTSDSVKSLCRGDSAGVAKIKPEFVVENHVRSLAIDCVSASDKRKLAEINSDDEDNSSRKKHKNEKKKMFKGQNKSRGPTFKQSKENTLCPILVDVKKGDTTPVCHYDNCKFIHDVQSYLSCKPPDLGPQCHVFDLKGHCPRGVTCRYGKSHISEDGFNIINETLQAEWNDKSKTSTTQSFTKELQRALQKRTYNFEKSERIISAVKDGKIDLPSKASESEKNVETTKNCEMKTNNSEKCMISTESNSESMSQSEQEVTDVSVGSKEQLGPVSDTDLIKLRPAEKKKIDWTDKLYLSPLTTVGNLPFRRICKEFGADITCGEMALATSLLQGRKQEWALAKRHESEDLFGAQICGSNMNTMTRCAQVLQENANIDFVDINLGCPIDLIFQKGAGSGLLRQEKILKSVVVSMNQVLDIPLTVKVRTGIHKDKKIADQLVPKFRDWGVSLITLHGRTREQRYTRSADWGYIEKCAQLCKPVPLFGNGDILSFSDYNTAREICPSIAGTMIGRGALIKPWIFTEIKEQRDWDISSSERFDIIKKYSNYGLEHWGSDTQGVENTRKFLLEWLSFFHRYIPYGLLENPPHQINQRPPMFKGRDDLETLLASPNCADWIRITEMLLGKVPDGFNFLPKHKANSWK</sequence>
<keyword evidence="3 19" id="KW-0288">FMN</keyword>
<keyword evidence="4" id="KW-0507">mRNA processing</keyword>
<keyword evidence="6 18" id="KW-0479">Metal-binding</keyword>
<keyword evidence="10" id="KW-0521">NADP</keyword>
<evidence type="ECO:0000256" key="15">
    <source>
        <dbReference type="ARBA" id="ARBA00048342"/>
    </source>
</evidence>
<dbReference type="InterPro" id="IPR000571">
    <property type="entry name" value="Znf_CCCH"/>
</dbReference>
<feature type="zinc finger region" description="C3H1-type" evidence="18">
    <location>
        <begin position="134"/>
        <end position="164"/>
    </location>
</feature>
<keyword evidence="9 18" id="KW-0862">Zinc</keyword>
<evidence type="ECO:0000256" key="7">
    <source>
        <dbReference type="ARBA" id="ARBA00022737"/>
    </source>
</evidence>
<evidence type="ECO:0000256" key="14">
    <source>
        <dbReference type="ARBA" id="ARBA00048266"/>
    </source>
</evidence>
<comment type="catalytic activity">
    <reaction evidence="17">
        <text>5,6-dihydrouridine(47) in tRNA + NADP(+) = uridine(47) in tRNA + NADPH + H(+)</text>
        <dbReference type="Rhea" id="RHEA:53360"/>
        <dbReference type="Rhea" id="RHEA-COMP:13539"/>
        <dbReference type="Rhea" id="RHEA-COMP:13540"/>
        <dbReference type="ChEBI" id="CHEBI:15378"/>
        <dbReference type="ChEBI" id="CHEBI:57783"/>
        <dbReference type="ChEBI" id="CHEBI:58349"/>
        <dbReference type="ChEBI" id="CHEBI:65315"/>
        <dbReference type="ChEBI" id="CHEBI:74443"/>
        <dbReference type="EC" id="1.3.1.89"/>
    </reaction>
    <physiologicalReaction direction="right-to-left" evidence="17">
        <dbReference type="Rhea" id="RHEA:53362"/>
    </physiologicalReaction>
</comment>
<proteinExistence type="inferred from homology"/>
<feature type="compositionally biased region" description="Basic residues" evidence="20">
    <location>
        <begin position="68"/>
        <end position="79"/>
    </location>
</feature>
<keyword evidence="8 18" id="KW-0863">Zinc-finger</keyword>
<dbReference type="FunFam" id="3.20.20.70:FF:000067">
    <property type="entry name" value="tRNA-dihydrouridine(47) synthase [NAD(P)(+)]"/>
    <property type="match status" value="1"/>
</dbReference>
<evidence type="ECO:0000256" key="9">
    <source>
        <dbReference type="ARBA" id="ARBA00022833"/>
    </source>
</evidence>
<keyword evidence="5 19" id="KW-0819">tRNA processing</keyword>
<keyword evidence="12" id="KW-0520">NAD</keyword>
<dbReference type="InterPro" id="IPR035587">
    <property type="entry name" value="DUS-like_FMN-bd"/>
</dbReference>
<dbReference type="InterPro" id="IPR013785">
    <property type="entry name" value="Aldolase_TIM"/>
</dbReference>
<comment type="similarity">
    <text evidence="19">Belongs to the dus family. Dus3 subfamily.</text>
</comment>
<dbReference type="GO" id="GO:0008270">
    <property type="term" value="F:zinc ion binding"/>
    <property type="evidence" value="ECO:0007669"/>
    <property type="project" value="UniProtKB-KW"/>
</dbReference>
<dbReference type="SUPFAM" id="SSF51395">
    <property type="entry name" value="FMN-linked oxidoreductases"/>
    <property type="match status" value="1"/>
</dbReference>
<dbReference type="Proteomes" id="UP001152759">
    <property type="component" value="Chromosome 1"/>
</dbReference>
<keyword evidence="7" id="KW-0677">Repeat</keyword>
<evidence type="ECO:0000256" key="11">
    <source>
        <dbReference type="ARBA" id="ARBA00023002"/>
    </source>
</evidence>
<dbReference type="InterPro" id="IPR018517">
    <property type="entry name" value="tRNA_hU_synthase_CS"/>
</dbReference>
<dbReference type="CDD" id="cd02801">
    <property type="entry name" value="DUS_like_FMN"/>
    <property type="match status" value="1"/>
</dbReference>
<comment type="cofactor">
    <cofactor evidence="1 19">
        <name>FMN</name>
        <dbReference type="ChEBI" id="CHEBI:58210"/>
    </cofactor>
</comment>
<evidence type="ECO:0000256" key="10">
    <source>
        <dbReference type="ARBA" id="ARBA00022857"/>
    </source>
</evidence>
<dbReference type="KEGG" id="btab:109038834"/>
<evidence type="ECO:0000256" key="6">
    <source>
        <dbReference type="ARBA" id="ARBA00022723"/>
    </source>
</evidence>
<evidence type="ECO:0000256" key="18">
    <source>
        <dbReference type="PROSITE-ProRule" id="PRU00723"/>
    </source>
</evidence>
<dbReference type="PANTHER" id="PTHR45846:SF1">
    <property type="entry name" value="TRNA-DIHYDROURIDINE(47) SYNTHASE [NAD(P)(+)]-LIKE"/>
    <property type="match status" value="1"/>
</dbReference>
<evidence type="ECO:0000259" key="21">
    <source>
        <dbReference type="PROSITE" id="PS50103"/>
    </source>
</evidence>
<evidence type="ECO:0000256" key="19">
    <source>
        <dbReference type="RuleBase" id="RU291113"/>
    </source>
</evidence>
<comment type="catalytic activity">
    <reaction evidence="14">
        <text>5,6-dihydrouridine(47) in tRNA + NAD(+) = uridine(47) in tRNA + NADH + H(+)</text>
        <dbReference type="Rhea" id="RHEA:53364"/>
        <dbReference type="Rhea" id="RHEA-COMP:13539"/>
        <dbReference type="Rhea" id="RHEA-COMP:13540"/>
        <dbReference type="ChEBI" id="CHEBI:15378"/>
        <dbReference type="ChEBI" id="CHEBI:57540"/>
        <dbReference type="ChEBI" id="CHEBI:57945"/>
        <dbReference type="ChEBI" id="CHEBI:65315"/>
        <dbReference type="ChEBI" id="CHEBI:74443"/>
        <dbReference type="EC" id="1.3.1.89"/>
    </reaction>
    <physiologicalReaction direction="right-to-left" evidence="14">
        <dbReference type="Rhea" id="RHEA:53366"/>
    </physiologicalReaction>
</comment>
<evidence type="ECO:0000256" key="17">
    <source>
        <dbReference type="ARBA" id="ARBA00049513"/>
    </source>
</evidence>
<name>A0A9P0A1S9_BEMTA</name>
<evidence type="ECO:0000256" key="2">
    <source>
        <dbReference type="ARBA" id="ARBA00022630"/>
    </source>
</evidence>
<comment type="catalytic activity">
    <reaction evidence="16">
        <text>a 5,6-dihydrouridine in mRNA + NADP(+) = a uridine in mRNA + NADPH + H(+)</text>
        <dbReference type="Rhea" id="RHEA:69855"/>
        <dbReference type="Rhea" id="RHEA-COMP:14658"/>
        <dbReference type="Rhea" id="RHEA-COMP:17789"/>
        <dbReference type="ChEBI" id="CHEBI:15378"/>
        <dbReference type="ChEBI" id="CHEBI:57783"/>
        <dbReference type="ChEBI" id="CHEBI:58349"/>
        <dbReference type="ChEBI" id="CHEBI:65315"/>
        <dbReference type="ChEBI" id="CHEBI:74443"/>
    </reaction>
    <physiologicalReaction direction="right-to-left" evidence="16">
        <dbReference type="Rhea" id="RHEA:69857"/>
    </physiologicalReaction>
</comment>
<dbReference type="Pfam" id="PF01207">
    <property type="entry name" value="Dus"/>
    <property type="match status" value="1"/>
</dbReference>
<dbReference type="GO" id="GO:0102265">
    <property type="term" value="F:tRNA-dihydrouridine47 synthase activity"/>
    <property type="evidence" value="ECO:0007669"/>
    <property type="project" value="UniProtKB-EC"/>
</dbReference>
<evidence type="ECO:0000256" key="13">
    <source>
        <dbReference type="ARBA" id="ARBA00045365"/>
    </source>
</evidence>
<gene>
    <name evidence="22" type="ORF">BEMITA_LOCUS1144</name>
</gene>
<evidence type="ECO:0000256" key="4">
    <source>
        <dbReference type="ARBA" id="ARBA00022664"/>
    </source>
</evidence>
<comment type="function">
    <text evidence="13">Catalyzes the synthesis of dihydrouridine, a modified base, in various RNAs, such as tRNAs, mRNAs and some long non-coding RNAs (lncRNAs). Mainly modifies the uridine in position 47 (U47) in the D-loop of most cytoplasmic tRNAs. Also able to mediate the formation of dihydrouridine in some mRNAs, thereby regulating their translation.</text>
</comment>
<evidence type="ECO:0000313" key="23">
    <source>
        <dbReference type="Proteomes" id="UP001152759"/>
    </source>
</evidence>
<dbReference type="Gene3D" id="3.20.20.70">
    <property type="entry name" value="Aldolase class I"/>
    <property type="match status" value="1"/>
</dbReference>
<evidence type="ECO:0000256" key="3">
    <source>
        <dbReference type="ARBA" id="ARBA00022643"/>
    </source>
</evidence>
<feature type="region of interest" description="Disordered" evidence="20">
    <location>
        <begin position="58"/>
        <end position="92"/>
    </location>
</feature>
<evidence type="ECO:0000256" key="20">
    <source>
        <dbReference type="SAM" id="MobiDB-lite"/>
    </source>
</evidence>